<evidence type="ECO:0000256" key="3">
    <source>
        <dbReference type="ARBA" id="ARBA00022475"/>
    </source>
</evidence>
<evidence type="ECO:0000256" key="5">
    <source>
        <dbReference type="ARBA" id="ARBA00022960"/>
    </source>
</evidence>
<dbReference type="GO" id="GO:0008360">
    <property type="term" value="P:regulation of cell shape"/>
    <property type="evidence" value="ECO:0007669"/>
    <property type="project" value="UniProtKB-UniRule"/>
</dbReference>
<evidence type="ECO:0000256" key="4">
    <source>
        <dbReference type="ARBA" id="ARBA00022692"/>
    </source>
</evidence>
<evidence type="ECO:0000313" key="11">
    <source>
        <dbReference type="Proteomes" id="UP000067325"/>
    </source>
</evidence>
<comment type="similarity">
    <text evidence="2 8">Belongs to the MreD family.</text>
</comment>
<reference evidence="10 11" key="1">
    <citation type="journal article" date="2014" name="MBio">
        <title>Differential genome evolution between companion symbionts in an insect-bacterial symbiosis.</title>
        <authorList>
            <person name="Bennett G.M."/>
            <person name="McCutcheon J.P."/>
            <person name="MacDonald B.R."/>
            <person name="Romanovicz D."/>
            <person name="Moran N.A."/>
        </authorList>
    </citation>
    <scope>NUCLEOTIDE SEQUENCE [LARGE SCALE GENOMIC DNA]</scope>
    <source>
        <strain evidence="10 11">BGSS</strain>
    </source>
</reference>
<dbReference type="OrthoDB" id="6647425at2"/>
<keyword evidence="8" id="KW-0997">Cell inner membrane</keyword>
<dbReference type="KEGG" id="bcib:IM45_113"/>
<evidence type="ECO:0000256" key="9">
    <source>
        <dbReference type="SAM" id="Phobius"/>
    </source>
</evidence>
<feature type="transmembrane region" description="Helical" evidence="9">
    <location>
        <begin position="6"/>
        <end position="24"/>
    </location>
</feature>
<feature type="transmembrane region" description="Helical" evidence="9">
    <location>
        <begin position="134"/>
        <end position="152"/>
    </location>
</feature>
<dbReference type="PIRSF" id="PIRSF018472">
    <property type="entry name" value="MreD_proteobac"/>
    <property type="match status" value="1"/>
</dbReference>
<comment type="function">
    <text evidence="8">Involved in formation of the rod shape of the cell. May also contribute to regulation of formation of penicillin-binding proteins.</text>
</comment>
<dbReference type="GO" id="GO:0005886">
    <property type="term" value="C:plasma membrane"/>
    <property type="evidence" value="ECO:0007669"/>
    <property type="project" value="UniProtKB-SubCell"/>
</dbReference>
<keyword evidence="4 9" id="KW-0812">Transmembrane</keyword>
<evidence type="ECO:0000256" key="8">
    <source>
        <dbReference type="PIRNR" id="PIRNR018472"/>
    </source>
</evidence>
<dbReference type="Proteomes" id="UP000067325">
    <property type="component" value="Chromosome"/>
</dbReference>
<protein>
    <recommendedName>
        <fullName evidence="8">Rod shape-determining protein MreD</fullName>
    </recommendedName>
</protein>
<evidence type="ECO:0000256" key="1">
    <source>
        <dbReference type="ARBA" id="ARBA00004651"/>
    </source>
</evidence>
<evidence type="ECO:0000256" key="6">
    <source>
        <dbReference type="ARBA" id="ARBA00022989"/>
    </source>
</evidence>
<proteinExistence type="inferred from homology"/>
<dbReference type="Pfam" id="PF04093">
    <property type="entry name" value="MreD"/>
    <property type="match status" value="1"/>
</dbReference>
<dbReference type="InterPro" id="IPR007227">
    <property type="entry name" value="Cell_shape_determining_MreD"/>
</dbReference>
<dbReference type="AlphaFoldDB" id="A0A088MXC8"/>
<accession>A0A088MXC8</accession>
<evidence type="ECO:0000256" key="2">
    <source>
        <dbReference type="ARBA" id="ARBA00007776"/>
    </source>
</evidence>
<dbReference type="RefSeq" id="WP_038497781.1">
    <property type="nucleotide sequence ID" value="NZ_CP008985.1"/>
</dbReference>
<dbReference type="PANTHER" id="PTHR37484">
    <property type="entry name" value="ROD SHAPE-DETERMINING PROTEIN MRED"/>
    <property type="match status" value="1"/>
</dbReference>
<dbReference type="InterPro" id="IPR026034">
    <property type="entry name" value="MreD_proteobac"/>
</dbReference>
<keyword evidence="7 8" id="KW-0472">Membrane</keyword>
<dbReference type="PANTHER" id="PTHR37484:SF1">
    <property type="entry name" value="ROD SHAPE-DETERMINING PROTEIN MRED"/>
    <property type="match status" value="1"/>
</dbReference>
<dbReference type="eggNOG" id="COG2891">
    <property type="taxonomic scope" value="Bacteria"/>
</dbReference>
<feature type="transmembrane region" description="Helical" evidence="9">
    <location>
        <begin position="68"/>
        <end position="92"/>
    </location>
</feature>
<gene>
    <name evidence="10" type="ORF">IM45_113</name>
</gene>
<dbReference type="NCBIfam" id="NF008282">
    <property type="entry name" value="PRK11060.1"/>
    <property type="match status" value="1"/>
</dbReference>
<dbReference type="EMBL" id="CP008985">
    <property type="protein sequence ID" value="AIN46942.1"/>
    <property type="molecule type" value="Genomic_DNA"/>
</dbReference>
<organism evidence="10 11">
    <name type="scientific">Candidatus Palibaumannia cicadellinicola</name>
    <dbReference type="NCBI Taxonomy" id="186490"/>
    <lineage>
        <taxon>Bacteria</taxon>
        <taxon>Pseudomonadati</taxon>
        <taxon>Pseudomonadota</taxon>
        <taxon>Gammaproteobacteria</taxon>
        <taxon>Candidatus Palibaumannia</taxon>
    </lineage>
</organism>
<comment type="subcellular location">
    <subcellularLocation>
        <location evidence="8">Cell inner membrane</location>
    </subcellularLocation>
    <subcellularLocation>
        <location evidence="1">Cell membrane</location>
        <topology evidence="1">Multi-pass membrane protein</topology>
    </subcellularLocation>
</comment>
<feature type="transmembrane region" description="Helical" evidence="9">
    <location>
        <begin position="104"/>
        <end position="128"/>
    </location>
</feature>
<evidence type="ECO:0000256" key="7">
    <source>
        <dbReference type="ARBA" id="ARBA00023136"/>
    </source>
</evidence>
<evidence type="ECO:0000313" key="10">
    <source>
        <dbReference type="EMBL" id="AIN46942.1"/>
    </source>
</evidence>
<sequence length="160" mass="18692">MNRYHRYGGWIIWFSFIITIILQIMPCPPPINIFCPSWLSLLLIYWVMVLPHRVNVGTGFLLGLIMDLMIGSTLGVHALALSIIAYLAVLKFRLFRNITLCQQAIIVTILSLLTKFIVYITSLCFMNILFKPEIFWSSLVDGIMWPWLFLLMRKIRRQVQ</sequence>
<keyword evidence="3 8" id="KW-1003">Cell membrane</keyword>
<keyword evidence="6 9" id="KW-1133">Transmembrane helix</keyword>
<keyword evidence="5 8" id="KW-0133">Cell shape</keyword>
<name>A0A088MXC8_9GAMM</name>
<dbReference type="NCBIfam" id="TIGR03426">
    <property type="entry name" value="shape_MreD"/>
    <property type="match status" value="1"/>
</dbReference>